<feature type="compositionally biased region" description="Polar residues" evidence="5">
    <location>
        <begin position="267"/>
        <end position="284"/>
    </location>
</feature>
<feature type="domain" description="MARVEL" evidence="7">
    <location>
        <begin position="12"/>
        <end position="149"/>
    </location>
</feature>
<evidence type="ECO:0000256" key="1">
    <source>
        <dbReference type="ARBA" id="ARBA00004141"/>
    </source>
</evidence>
<feature type="transmembrane region" description="Helical" evidence="6">
    <location>
        <begin position="132"/>
        <end position="155"/>
    </location>
</feature>
<evidence type="ECO:0000259" key="7">
    <source>
        <dbReference type="Pfam" id="PF01284"/>
    </source>
</evidence>
<dbReference type="EMBL" id="JAJGCB010000004">
    <property type="protein sequence ID" value="KAJ8993137.1"/>
    <property type="molecule type" value="Genomic_DNA"/>
</dbReference>
<dbReference type="Pfam" id="PF01284">
    <property type="entry name" value="MARVEL"/>
    <property type="match status" value="1"/>
</dbReference>
<feature type="transmembrane region" description="Helical" evidence="6">
    <location>
        <begin position="76"/>
        <end position="102"/>
    </location>
</feature>
<dbReference type="AlphaFoldDB" id="A0AAN6IWE0"/>
<evidence type="ECO:0000256" key="5">
    <source>
        <dbReference type="SAM" id="MobiDB-lite"/>
    </source>
</evidence>
<evidence type="ECO:0000313" key="8">
    <source>
        <dbReference type="EMBL" id="KAJ8993137.1"/>
    </source>
</evidence>
<feature type="region of interest" description="Disordered" evidence="5">
    <location>
        <begin position="206"/>
        <end position="284"/>
    </location>
</feature>
<dbReference type="PANTHER" id="PTHR37451">
    <property type="entry name" value="MARVEL DOMAIN"/>
    <property type="match status" value="1"/>
</dbReference>
<organism evidence="8 9">
    <name type="scientific">Exophiala dermatitidis</name>
    <name type="common">Black yeast-like fungus</name>
    <name type="synonym">Wangiella dermatitidis</name>
    <dbReference type="NCBI Taxonomy" id="5970"/>
    <lineage>
        <taxon>Eukaryota</taxon>
        <taxon>Fungi</taxon>
        <taxon>Dikarya</taxon>
        <taxon>Ascomycota</taxon>
        <taxon>Pezizomycotina</taxon>
        <taxon>Eurotiomycetes</taxon>
        <taxon>Chaetothyriomycetidae</taxon>
        <taxon>Chaetothyriales</taxon>
        <taxon>Herpotrichiellaceae</taxon>
        <taxon>Exophiala</taxon>
    </lineage>
</organism>
<keyword evidence="2 6" id="KW-0812">Transmembrane</keyword>
<dbReference type="InterPro" id="IPR008253">
    <property type="entry name" value="Marvel"/>
</dbReference>
<comment type="subcellular location">
    <subcellularLocation>
        <location evidence="1">Membrane</location>
        <topology evidence="1">Multi-pass membrane protein</topology>
    </subcellularLocation>
</comment>
<evidence type="ECO:0000256" key="6">
    <source>
        <dbReference type="SAM" id="Phobius"/>
    </source>
</evidence>
<evidence type="ECO:0000313" key="9">
    <source>
        <dbReference type="Proteomes" id="UP001161757"/>
    </source>
</evidence>
<feature type="transmembrane region" description="Helical" evidence="6">
    <location>
        <begin position="12"/>
        <end position="34"/>
    </location>
</feature>
<protein>
    <recommendedName>
        <fullName evidence="7">MARVEL domain-containing protein</fullName>
    </recommendedName>
</protein>
<name>A0AAN6IWE0_EXODE</name>
<comment type="caution">
    <text evidence="8">The sequence shown here is derived from an EMBL/GenBank/DDBJ whole genome shotgun (WGS) entry which is preliminary data.</text>
</comment>
<gene>
    <name evidence="8" type="ORF">HRR80_003168</name>
</gene>
<sequence length="284" mass="31583">MRMPLDKHGRIKTVLHGVQAGILFLAWVLTIAVFTRKGHSDGRVGWYFGLCWLTIPILIYLVMVPMWSRARRFANVYAYATLDGLSVILWLSAWAAVASYVASGKGKGDKKDASGCDNFKYGSPGRCKLSEAIIVFGVFEMVLFLATSLFSFRAVMTYKRTGMMPAEVAGAGAVGADGKHDAAEVVAQEDDPFSSNIRPDEEDFETNEQYHHGAGRQDYAYPRTSFDHDDTYAPLHQGDQDDLVHMPPEQPQSPLNHNGFPNHDYDTSYTGAYGSQGQQHMPYR</sequence>
<evidence type="ECO:0000256" key="4">
    <source>
        <dbReference type="ARBA" id="ARBA00023136"/>
    </source>
</evidence>
<dbReference type="Proteomes" id="UP001161757">
    <property type="component" value="Unassembled WGS sequence"/>
</dbReference>
<dbReference type="PANTHER" id="PTHR37451:SF3">
    <property type="entry name" value="MARVEL DOMAIN-CONTAINING PROTEIN"/>
    <property type="match status" value="1"/>
</dbReference>
<evidence type="ECO:0000256" key="2">
    <source>
        <dbReference type="ARBA" id="ARBA00022692"/>
    </source>
</evidence>
<proteinExistence type="predicted"/>
<dbReference type="GO" id="GO:0016020">
    <property type="term" value="C:membrane"/>
    <property type="evidence" value="ECO:0007669"/>
    <property type="project" value="UniProtKB-SubCell"/>
</dbReference>
<accession>A0AAN6IWE0</accession>
<keyword evidence="3 6" id="KW-1133">Transmembrane helix</keyword>
<evidence type="ECO:0000256" key="3">
    <source>
        <dbReference type="ARBA" id="ARBA00022989"/>
    </source>
</evidence>
<keyword evidence="4 6" id="KW-0472">Membrane</keyword>
<feature type="transmembrane region" description="Helical" evidence="6">
    <location>
        <begin position="46"/>
        <end position="64"/>
    </location>
</feature>
<reference evidence="8" key="1">
    <citation type="submission" date="2023-01" db="EMBL/GenBank/DDBJ databases">
        <title>Exophiala dermititidis isolated from Cystic Fibrosis Patient.</title>
        <authorList>
            <person name="Kurbessoian T."/>
            <person name="Crocker A."/>
            <person name="Murante D."/>
            <person name="Hogan D.A."/>
            <person name="Stajich J.E."/>
        </authorList>
    </citation>
    <scope>NUCLEOTIDE SEQUENCE</scope>
    <source>
        <strain evidence="8">Ex8</strain>
    </source>
</reference>